<dbReference type="InterPro" id="IPR004839">
    <property type="entry name" value="Aminotransferase_I/II_large"/>
</dbReference>
<keyword evidence="2" id="KW-0663">Pyridoxal phosphate</keyword>
<sequence>MHKHGGDIYTHKNVIDFSANINMLGTPDAIKKAAAQALEVSDKYPDTECRQLRKELSIRENLPEEYILCGNGAADLIFSLVVALRPKKALLPVPSFYEYQQALEIFEECDITYEYLKEENGFELMEDMPDKITDEYDILFLCNPNNPTGKKIPHELLLRIMEKCRECGVLLVLDECFLDMTENPGKNTLKEFVASNRHLFILKAFTKIYAMAGIRLGYGYCSDEKLLKRMKAVTQPWSVSVIAQQAGLAALQENESTQKFLETLQEEKEFLLKELDNLKITYFGHAANYIFLKAHENLYEECLNEGIMIRDCSNYEGLRKGYYRIAVRTRPENIKLIETLKKCI</sequence>
<dbReference type="Proteomes" id="UP000184342">
    <property type="component" value="Unassembled WGS sequence"/>
</dbReference>
<proteinExistence type="predicted"/>
<dbReference type="Gene3D" id="3.40.640.10">
    <property type="entry name" value="Type I PLP-dependent aspartate aminotransferase-like (Major domain)"/>
    <property type="match status" value="1"/>
</dbReference>
<dbReference type="GO" id="GO:0003824">
    <property type="term" value="F:catalytic activity"/>
    <property type="evidence" value="ECO:0007669"/>
    <property type="project" value="UniProtKB-ARBA"/>
</dbReference>
<evidence type="ECO:0000256" key="2">
    <source>
        <dbReference type="ARBA" id="ARBA00022898"/>
    </source>
</evidence>
<comment type="cofactor">
    <cofactor evidence="1">
        <name>pyridoxal 5'-phosphate</name>
        <dbReference type="ChEBI" id="CHEBI:597326"/>
    </cofactor>
</comment>
<evidence type="ECO:0000256" key="1">
    <source>
        <dbReference type="ARBA" id="ARBA00001933"/>
    </source>
</evidence>
<feature type="coiled-coil region" evidence="3">
    <location>
        <begin position="254"/>
        <end position="281"/>
    </location>
</feature>
<organism evidence="5 6">
    <name type="scientific">Parasporobacterium paucivorans DSM 15970</name>
    <dbReference type="NCBI Taxonomy" id="1122934"/>
    <lineage>
        <taxon>Bacteria</taxon>
        <taxon>Bacillati</taxon>
        <taxon>Bacillota</taxon>
        <taxon>Clostridia</taxon>
        <taxon>Lachnospirales</taxon>
        <taxon>Lachnospiraceae</taxon>
        <taxon>Parasporobacterium</taxon>
    </lineage>
</organism>
<dbReference type="OrthoDB" id="9813612at2"/>
<dbReference type="STRING" id="1122934.SAMN02745691_02205"/>
<dbReference type="InterPro" id="IPR015424">
    <property type="entry name" value="PyrdxlP-dep_Trfase"/>
</dbReference>
<dbReference type="PANTHER" id="PTHR42885">
    <property type="entry name" value="HISTIDINOL-PHOSPHATE AMINOTRANSFERASE-RELATED"/>
    <property type="match status" value="1"/>
</dbReference>
<dbReference type="RefSeq" id="WP_073994461.1">
    <property type="nucleotide sequence ID" value="NZ_FQYT01000027.1"/>
</dbReference>
<reference evidence="5 6" key="1">
    <citation type="submission" date="2016-11" db="EMBL/GenBank/DDBJ databases">
        <authorList>
            <person name="Jaros S."/>
            <person name="Januszkiewicz K."/>
            <person name="Wedrychowicz H."/>
        </authorList>
    </citation>
    <scope>NUCLEOTIDE SEQUENCE [LARGE SCALE GENOMIC DNA]</scope>
    <source>
        <strain evidence="5 6">DSM 15970</strain>
    </source>
</reference>
<dbReference type="AlphaFoldDB" id="A0A1M6KIW6"/>
<dbReference type="InterPro" id="IPR015421">
    <property type="entry name" value="PyrdxlP-dep_Trfase_major"/>
</dbReference>
<keyword evidence="3" id="KW-0175">Coiled coil</keyword>
<dbReference type="GO" id="GO:0030170">
    <property type="term" value="F:pyridoxal phosphate binding"/>
    <property type="evidence" value="ECO:0007669"/>
    <property type="project" value="InterPro"/>
</dbReference>
<dbReference type="EMBL" id="FQYT01000027">
    <property type="protein sequence ID" value="SHJ58938.1"/>
    <property type="molecule type" value="Genomic_DNA"/>
</dbReference>
<accession>A0A1M6KIW6</accession>
<dbReference type="PANTHER" id="PTHR42885:SF1">
    <property type="entry name" value="THREONINE-PHOSPHATE DECARBOXYLASE"/>
    <property type="match status" value="1"/>
</dbReference>
<dbReference type="InterPro" id="IPR015422">
    <property type="entry name" value="PyrdxlP-dep_Trfase_small"/>
</dbReference>
<dbReference type="Pfam" id="PF00155">
    <property type="entry name" value="Aminotran_1_2"/>
    <property type="match status" value="1"/>
</dbReference>
<evidence type="ECO:0000259" key="4">
    <source>
        <dbReference type="Pfam" id="PF00155"/>
    </source>
</evidence>
<protein>
    <submittedName>
        <fullName evidence="5">L-threonine O-3-phosphate decarboxylase</fullName>
    </submittedName>
</protein>
<dbReference type="SUPFAM" id="SSF53383">
    <property type="entry name" value="PLP-dependent transferases"/>
    <property type="match status" value="1"/>
</dbReference>
<evidence type="ECO:0000313" key="6">
    <source>
        <dbReference type="Proteomes" id="UP000184342"/>
    </source>
</evidence>
<evidence type="ECO:0000313" key="5">
    <source>
        <dbReference type="EMBL" id="SHJ58938.1"/>
    </source>
</evidence>
<gene>
    <name evidence="5" type="ORF">SAMN02745691_02205</name>
</gene>
<evidence type="ECO:0000256" key="3">
    <source>
        <dbReference type="SAM" id="Coils"/>
    </source>
</evidence>
<dbReference type="CDD" id="cd00609">
    <property type="entry name" value="AAT_like"/>
    <property type="match status" value="1"/>
</dbReference>
<name>A0A1M6KIW6_9FIRM</name>
<dbReference type="Gene3D" id="3.90.1150.10">
    <property type="entry name" value="Aspartate Aminotransferase, domain 1"/>
    <property type="match status" value="1"/>
</dbReference>
<keyword evidence="6" id="KW-1185">Reference proteome</keyword>
<feature type="domain" description="Aminotransferase class I/classII large" evidence="4">
    <location>
        <begin position="13"/>
        <end position="337"/>
    </location>
</feature>